<dbReference type="GO" id="GO:0032436">
    <property type="term" value="P:positive regulation of proteasomal ubiquitin-dependent protein catabolic process"/>
    <property type="evidence" value="ECO:0007669"/>
    <property type="project" value="TreeGrafter"/>
</dbReference>
<evidence type="ECO:0000313" key="4">
    <source>
        <dbReference type="Proteomes" id="UP000594263"/>
    </source>
</evidence>
<dbReference type="PANTHER" id="PTHR31879:SF2">
    <property type="entry name" value="DET1- AND DDB1-ASSOCIATED PROTEIN 1"/>
    <property type="match status" value="1"/>
</dbReference>
<sequence>MEFFWSPSAFVLSICPNVFFSKFRLQGHLRVYVSDHDTAPPEEQLIRTNQTNILIRSLTLKKNKCDFKNPRWHKFLYMNFVFLITSSTRYRASEKDLDGRSKRAVARSQSSSRHGTVKLYIILCFVGAAVEMSEKKRVLKLEKWPRERKREEMGFTTTRENGG</sequence>
<evidence type="ECO:0000259" key="2">
    <source>
        <dbReference type="Pfam" id="PF10172"/>
    </source>
</evidence>
<dbReference type="AlphaFoldDB" id="A0A7N0U4G9"/>
<dbReference type="Gramene" id="Kaladp0053s0157.1.v1.1">
    <property type="protein sequence ID" value="Kaladp0053s0157.1.v1.1"/>
    <property type="gene ID" value="Kaladp0053s0157.v1.1"/>
</dbReference>
<comment type="similarity">
    <text evidence="1">Belongs to the DDA1 family.</text>
</comment>
<dbReference type="Pfam" id="PF10172">
    <property type="entry name" value="DDA1"/>
    <property type="match status" value="1"/>
</dbReference>
<proteinExistence type="inferred from homology"/>
<dbReference type="Proteomes" id="UP000594263">
    <property type="component" value="Unplaced"/>
</dbReference>
<accession>A0A7N0U4G9</accession>
<reference evidence="3" key="1">
    <citation type="submission" date="2021-01" db="UniProtKB">
        <authorList>
            <consortium name="EnsemblPlants"/>
        </authorList>
    </citation>
    <scope>IDENTIFICATION</scope>
</reference>
<keyword evidence="4" id="KW-1185">Reference proteome</keyword>
<dbReference type="InterPro" id="IPR018276">
    <property type="entry name" value="DDA1_dom"/>
</dbReference>
<dbReference type="PANTHER" id="PTHR31879">
    <property type="entry name" value="DET1- AND DDB1-ASSOCIATED PROTEIN 1"/>
    <property type="match status" value="1"/>
</dbReference>
<evidence type="ECO:0000313" key="3">
    <source>
        <dbReference type="EnsemblPlants" id="Kaladp0053s0157.1.v1.1"/>
    </source>
</evidence>
<protein>
    <recommendedName>
        <fullName evidence="2">DET1- and DDB1-associated protein 1 domain-containing protein</fullName>
    </recommendedName>
</protein>
<dbReference type="EnsemblPlants" id="Kaladp0053s0157.1.v1.1">
    <property type="protein sequence ID" value="Kaladp0053s0157.1.v1.1"/>
    <property type="gene ID" value="Kaladp0053s0157.v1.1"/>
</dbReference>
<organism evidence="3 4">
    <name type="scientific">Kalanchoe fedtschenkoi</name>
    <name type="common">Lavender scallops</name>
    <name type="synonym">South American air plant</name>
    <dbReference type="NCBI Taxonomy" id="63787"/>
    <lineage>
        <taxon>Eukaryota</taxon>
        <taxon>Viridiplantae</taxon>
        <taxon>Streptophyta</taxon>
        <taxon>Embryophyta</taxon>
        <taxon>Tracheophyta</taxon>
        <taxon>Spermatophyta</taxon>
        <taxon>Magnoliopsida</taxon>
        <taxon>eudicotyledons</taxon>
        <taxon>Gunneridae</taxon>
        <taxon>Pentapetalae</taxon>
        <taxon>Saxifragales</taxon>
        <taxon>Crassulaceae</taxon>
        <taxon>Kalanchoe</taxon>
    </lineage>
</organism>
<dbReference type="GO" id="GO:0080008">
    <property type="term" value="C:Cul4-RING E3 ubiquitin ligase complex"/>
    <property type="evidence" value="ECO:0007669"/>
    <property type="project" value="TreeGrafter"/>
</dbReference>
<name>A0A7N0U4G9_KALFE</name>
<evidence type="ECO:0000256" key="1">
    <source>
        <dbReference type="ARBA" id="ARBA00008042"/>
    </source>
</evidence>
<feature type="domain" description="DET1- and DDB1-associated protein 1" evidence="2">
    <location>
        <begin position="28"/>
        <end position="64"/>
    </location>
</feature>
<dbReference type="InterPro" id="IPR033575">
    <property type="entry name" value="DDA1-like"/>
</dbReference>